<gene>
    <name evidence="5" type="ORF">TWF730_001971</name>
</gene>
<evidence type="ECO:0000256" key="4">
    <source>
        <dbReference type="SAM" id="MobiDB-lite"/>
    </source>
</evidence>
<dbReference type="Gene3D" id="1.25.40.20">
    <property type="entry name" value="Ankyrin repeat-containing domain"/>
    <property type="match status" value="1"/>
</dbReference>
<evidence type="ECO:0000256" key="2">
    <source>
        <dbReference type="ARBA" id="ARBA00023043"/>
    </source>
</evidence>
<organism evidence="5 6">
    <name type="scientific">Orbilia blumenaviensis</name>
    <dbReference type="NCBI Taxonomy" id="1796055"/>
    <lineage>
        <taxon>Eukaryota</taxon>
        <taxon>Fungi</taxon>
        <taxon>Dikarya</taxon>
        <taxon>Ascomycota</taxon>
        <taxon>Pezizomycotina</taxon>
        <taxon>Orbiliomycetes</taxon>
        <taxon>Orbiliales</taxon>
        <taxon>Orbiliaceae</taxon>
        <taxon>Orbilia</taxon>
    </lineage>
</organism>
<keyword evidence="1" id="KW-0677">Repeat</keyword>
<dbReference type="AlphaFoldDB" id="A0AAV9UCK8"/>
<feature type="region of interest" description="Disordered" evidence="4">
    <location>
        <begin position="96"/>
        <end position="136"/>
    </location>
</feature>
<reference evidence="5 6" key="1">
    <citation type="submission" date="2019-10" db="EMBL/GenBank/DDBJ databases">
        <authorList>
            <person name="Palmer J.M."/>
        </authorList>
    </citation>
    <scope>NUCLEOTIDE SEQUENCE [LARGE SCALE GENOMIC DNA]</scope>
    <source>
        <strain evidence="5 6">TWF730</strain>
    </source>
</reference>
<protein>
    <submittedName>
        <fullName evidence="5">Uncharacterized protein</fullName>
    </submittedName>
</protein>
<dbReference type="PANTHER" id="PTHR24134:SF9">
    <property type="entry name" value="ANKYRIN REPEAT AND SOCS BOX PROTEIN 8"/>
    <property type="match status" value="1"/>
</dbReference>
<feature type="compositionally biased region" description="Low complexity" evidence="4">
    <location>
        <begin position="355"/>
        <end position="374"/>
    </location>
</feature>
<name>A0AAV9UCK8_9PEZI</name>
<dbReference type="EMBL" id="JAVHNS010000011">
    <property type="protein sequence ID" value="KAK6340205.1"/>
    <property type="molecule type" value="Genomic_DNA"/>
</dbReference>
<feature type="compositionally biased region" description="Polar residues" evidence="4">
    <location>
        <begin position="106"/>
        <end position="129"/>
    </location>
</feature>
<feature type="compositionally biased region" description="Basic and acidic residues" evidence="4">
    <location>
        <begin position="342"/>
        <end position="353"/>
    </location>
</feature>
<evidence type="ECO:0000313" key="5">
    <source>
        <dbReference type="EMBL" id="KAK6340205.1"/>
    </source>
</evidence>
<dbReference type="PANTHER" id="PTHR24134">
    <property type="entry name" value="ANKYRIN REPEAT-CONTAINING PROTEIN DDB_G0279043"/>
    <property type="match status" value="1"/>
</dbReference>
<dbReference type="SMART" id="SM00248">
    <property type="entry name" value="ANK"/>
    <property type="match status" value="4"/>
</dbReference>
<evidence type="ECO:0000313" key="6">
    <source>
        <dbReference type="Proteomes" id="UP001373714"/>
    </source>
</evidence>
<accession>A0AAV9UCK8</accession>
<keyword evidence="2 3" id="KW-0040">ANK repeat</keyword>
<feature type="region of interest" description="Disordered" evidence="4">
    <location>
        <begin position="338"/>
        <end position="374"/>
    </location>
</feature>
<feature type="repeat" description="ANK" evidence="3">
    <location>
        <begin position="611"/>
        <end position="643"/>
    </location>
</feature>
<dbReference type="SUPFAM" id="SSF48403">
    <property type="entry name" value="Ankyrin repeat"/>
    <property type="match status" value="1"/>
</dbReference>
<dbReference type="Proteomes" id="UP001373714">
    <property type="component" value="Unassembled WGS sequence"/>
</dbReference>
<dbReference type="InterPro" id="IPR011990">
    <property type="entry name" value="TPR-like_helical_dom_sf"/>
</dbReference>
<evidence type="ECO:0000256" key="1">
    <source>
        <dbReference type="ARBA" id="ARBA00022737"/>
    </source>
</evidence>
<dbReference type="InterPro" id="IPR002110">
    <property type="entry name" value="Ankyrin_rpt"/>
</dbReference>
<proteinExistence type="predicted"/>
<dbReference type="PROSITE" id="PS50297">
    <property type="entry name" value="ANK_REP_REGION"/>
    <property type="match status" value="2"/>
</dbReference>
<dbReference type="SUPFAM" id="SSF48452">
    <property type="entry name" value="TPR-like"/>
    <property type="match status" value="1"/>
</dbReference>
<dbReference type="PROSITE" id="PS50088">
    <property type="entry name" value="ANK_REPEAT"/>
    <property type="match status" value="2"/>
</dbReference>
<keyword evidence="6" id="KW-1185">Reference proteome</keyword>
<comment type="caution">
    <text evidence="5">The sequence shown here is derived from an EMBL/GenBank/DDBJ whole genome shotgun (WGS) entry which is preliminary data.</text>
</comment>
<dbReference type="Pfam" id="PF12796">
    <property type="entry name" value="Ank_2"/>
    <property type="match status" value="2"/>
</dbReference>
<dbReference type="InterPro" id="IPR036770">
    <property type="entry name" value="Ankyrin_rpt-contain_sf"/>
</dbReference>
<feature type="repeat" description="ANK" evidence="3">
    <location>
        <begin position="502"/>
        <end position="534"/>
    </location>
</feature>
<evidence type="ECO:0000256" key="3">
    <source>
        <dbReference type="PROSITE-ProRule" id="PRU00023"/>
    </source>
</evidence>
<sequence>MDSLDCPPENQRQKTHRPVYHETAVVYNSNPTFDNSVKCISGKLESVSLGNGPKTENISVESRVERRVESAGLDYKGTGTPSETVPKVVNEISGLPQGDFKRETESINSSNTVSRSETTINEPPTNNSHNGEETDKEEAFEFERLAFNYNKAEVFYKTADWQKAEAYLSAVVTMLISNQKLESKLRGADRFLIASTLMDCQFKQQKWSDVLRTVDIVMGCAPTSMYLPEDLQCVIGTLEDLRARAHRRLEDLESAKVACKKAVVIRRSDPKRLYGSVCLMIEILGEMGPEYDVEADFYKSLLPPEVEAQPERAAQGNQETPISIETSLVDTTKGVLGQAEKSTNDHEQGREEVASITPTETSQSTQSPSSIIVSPFDENFDNLPDFKEGKELEARLYREAGSQIAVESRPQENQLTRIDKLLEGYGFKISKSDHQSIVPAEENVYRYGADKELTVQISDKGLREIFHRIVVEGGYMKLAGFLLQQYRRQVLDLSIPIDSYLDYGNPLHDAIQNNNLEIAALLLKNGADINSLTENEYTVLHVATVSPVVELKTMEFLISHGALVTGPITQQNQRKESLLHVAIPPKLHGAETTKLSMLLKSGADVDAQDVDGMTPLMKSIRSSTVTATMLLLEAGASVSTIDKQGDTVLHIAAKCYNELSGDGGRLKIEWLLLYKADKNARNAKGKQPVYYVKSSTALKQLNGKLKPDPWYRF</sequence>